<feature type="domain" description="DUF4435" evidence="2">
    <location>
        <begin position="27"/>
        <end position="273"/>
    </location>
</feature>
<sequence length="360" mass="41932">MAKRLSRNLNSDYIAAMNRLDGKHRWRRIIAYVESFDDVSFWRNLLQPLESEQYYFEIMLPSRSTLRKGKKTVLQNELGPQLGKYMIACVDADYDYALQGATLTSKILCTNPYVFHTYVYAIENYQCYAPSLHAACVMATLNDHHLFDFEAFLTDYSRAIYPLFVWSIWCYRTGHYPQFSMLDFYHIVMLTQLDYFHPERTIAALRRRVNAKIARLQQQFPEAKSTYKPLSEELERLGLDEDHTYLYMRGHDLFEGVVAPLLQGICDTLRKEREREIHRLAVHYTQEQNELAGYRHSIVPIEDVLRRQTGYTTCPAYLRVQADVRRFLQSITPTPLPPAEAQSAPTATDLPPSGNQSEKS</sequence>
<dbReference type="InterPro" id="IPR029492">
    <property type="entry name" value="DUF4435"/>
</dbReference>
<dbReference type="AlphaFoldDB" id="A0A929RWD7"/>
<proteinExistence type="predicted"/>
<dbReference type="RefSeq" id="WP_303763100.1">
    <property type="nucleotide sequence ID" value="NZ_JABZGR010000004.1"/>
</dbReference>
<gene>
    <name evidence="3" type="ORF">HXK21_02610</name>
</gene>
<feature type="region of interest" description="Disordered" evidence="1">
    <location>
        <begin position="332"/>
        <end position="360"/>
    </location>
</feature>
<evidence type="ECO:0000313" key="4">
    <source>
        <dbReference type="Proteomes" id="UP000704068"/>
    </source>
</evidence>
<comment type="caution">
    <text evidence="3">The sequence shown here is derived from an EMBL/GenBank/DDBJ whole genome shotgun (WGS) entry which is preliminary data.</text>
</comment>
<evidence type="ECO:0000256" key="1">
    <source>
        <dbReference type="SAM" id="MobiDB-lite"/>
    </source>
</evidence>
<accession>A0A929RWD7</accession>
<dbReference type="Pfam" id="PF14491">
    <property type="entry name" value="DUF4435"/>
    <property type="match status" value="1"/>
</dbReference>
<reference evidence="3" key="1">
    <citation type="submission" date="2020-04" db="EMBL/GenBank/DDBJ databases">
        <title>Deep metagenomics examines the oral microbiome during advanced dental caries in children, revealing novel taxa and co-occurrences with host molecules.</title>
        <authorList>
            <person name="Baker J.L."/>
            <person name="Morton J.T."/>
            <person name="Dinis M."/>
            <person name="Alvarez R."/>
            <person name="Tran N.C."/>
            <person name="Knight R."/>
            <person name="Edlund A."/>
        </authorList>
    </citation>
    <scope>NUCLEOTIDE SEQUENCE</scope>
    <source>
        <strain evidence="3">JCVI_34_bin.1</strain>
    </source>
</reference>
<dbReference type="EMBL" id="JABZGR010000004">
    <property type="protein sequence ID" value="MBF0969921.1"/>
    <property type="molecule type" value="Genomic_DNA"/>
</dbReference>
<name>A0A929RWD7_9BACT</name>
<organism evidence="3 4">
    <name type="scientific">Alloprevotella tannerae</name>
    <dbReference type="NCBI Taxonomy" id="76122"/>
    <lineage>
        <taxon>Bacteria</taxon>
        <taxon>Pseudomonadati</taxon>
        <taxon>Bacteroidota</taxon>
        <taxon>Bacteroidia</taxon>
        <taxon>Bacteroidales</taxon>
        <taxon>Prevotellaceae</taxon>
        <taxon>Alloprevotella</taxon>
    </lineage>
</organism>
<protein>
    <submittedName>
        <fullName evidence="3">DUF4435 domain-containing protein</fullName>
    </submittedName>
</protein>
<evidence type="ECO:0000259" key="2">
    <source>
        <dbReference type="Pfam" id="PF14491"/>
    </source>
</evidence>
<dbReference type="Proteomes" id="UP000704068">
    <property type="component" value="Unassembled WGS sequence"/>
</dbReference>
<evidence type="ECO:0000313" key="3">
    <source>
        <dbReference type="EMBL" id="MBF0969921.1"/>
    </source>
</evidence>